<gene>
    <name evidence="2" type="ORF">IHE55_00965</name>
</gene>
<evidence type="ECO:0000313" key="3">
    <source>
        <dbReference type="Proteomes" id="UP000807371"/>
    </source>
</evidence>
<evidence type="ECO:0000256" key="1">
    <source>
        <dbReference type="SAM" id="MobiDB-lite"/>
    </source>
</evidence>
<dbReference type="Proteomes" id="UP000807371">
    <property type="component" value="Unassembled WGS sequence"/>
</dbReference>
<evidence type="ECO:0000313" key="2">
    <source>
        <dbReference type="EMBL" id="MBH5333447.1"/>
    </source>
</evidence>
<dbReference type="EMBL" id="JACYXC010000001">
    <property type="protein sequence ID" value="MBH5333447.1"/>
    <property type="molecule type" value="Genomic_DNA"/>
</dbReference>
<name>A0ABS0NE51_9ACTN</name>
<organism evidence="2 3">
    <name type="scientific">Streptomyces pactum</name>
    <dbReference type="NCBI Taxonomy" id="68249"/>
    <lineage>
        <taxon>Bacteria</taxon>
        <taxon>Bacillati</taxon>
        <taxon>Actinomycetota</taxon>
        <taxon>Actinomycetes</taxon>
        <taxon>Kitasatosporales</taxon>
        <taxon>Streptomycetaceae</taxon>
        <taxon>Streptomyces</taxon>
    </lineage>
</organism>
<protein>
    <submittedName>
        <fullName evidence="2">Uncharacterized protein</fullName>
    </submittedName>
</protein>
<comment type="caution">
    <text evidence="2">The sequence shown here is derived from an EMBL/GenBank/DDBJ whole genome shotgun (WGS) entry which is preliminary data.</text>
</comment>
<dbReference type="RefSeq" id="WP_197987268.1">
    <property type="nucleotide sequence ID" value="NZ_JACYXC010000001.1"/>
</dbReference>
<proteinExistence type="predicted"/>
<feature type="region of interest" description="Disordered" evidence="1">
    <location>
        <begin position="1"/>
        <end position="48"/>
    </location>
</feature>
<sequence>MPGLFTRIKEFSRSPQGRRAIDSARRAAADPRRREQARRLLGRFRGRR</sequence>
<feature type="compositionally biased region" description="Basic and acidic residues" evidence="1">
    <location>
        <begin position="19"/>
        <end position="38"/>
    </location>
</feature>
<accession>A0ABS0NE51</accession>
<reference evidence="2 3" key="1">
    <citation type="submission" date="2020-09" db="EMBL/GenBank/DDBJ databases">
        <title>Biosynthesis of the nuclear factor of activated T cells inhibitor NFAT-133 and its congeners in Streptomyces pactum.</title>
        <authorList>
            <person name="Zhou W."/>
            <person name="Posri P."/>
            <person name="Abugrain M.E."/>
            <person name="Weisberg A.J."/>
            <person name="Chang J.H."/>
            <person name="Mahmud T."/>
        </authorList>
    </citation>
    <scope>NUCLEOTIDE SEQUENCE [LARGE SCALE GENOMIC DNA]</scope>
    <source>
        <strain evidence="2 3">ATCC 27456</strain>
    </source>
</reference>
<keyword evidence="3" id="KW-1185">Reference proteome</keyword>